<dbReference type="AlphaFoldDB" id="A0AAD7DPN1"/>
<evidence type="ECO:0000256" key="1">
    <source>
        <dbReference type="SAM" id="MobiDB-lite"/>
    </source>
</evidence>
<gene>
    <name evidence="2" type="ORF">B0H17DRAFT_1177814</name>
</gene>
<keyword evidence="3" id="KW-1185">Reference proteome</keyword>
<feature type="compositionally biased region" description="Polar residues" evidence="1">
    <location>
        <begin position="185"/>
        <end position="197"/>
    </location>
</feature>
<accession>A0AAD7DPN1</accession>
<protein>
    <submittedName>
        <fullName evidence="2">Uncharacterized protein</fullName>
    </submittedName>
</protein>
<name>A0AAD7DPN1_MYCRO</name>
<dbReference type="Proteomes" id="UP001221757">
    <property type="component" value="Unassembled WGS sequence"/>
</dbReference>
<feature type="compositionally biased region" description="Basic residues" evidence="1">
    <location>
        <begin position="146"/>
        <end position="161"/>
    </location>
</feature>
<feature type="region of interest" description="Disordered" evidence="1">
    <location>
        <begin position="143"/>
        <end position="208"/>
    </location>
</feature>
<reference evidence="2" key="1">
    <citation type="submission" date="2023-03" db="EMBL/GenBank/DDBJ databases">
        <title>Massive genome expansion in bonnet fungi (Mycena s.s.) driven by repeated elements and novel gene families across ecological guilds.</title>
        <authorList>
            <consortium name="Lawrence Berkeley National Laboratory"/>
            <person name="Harder C.B."/>
            <person name="Miyauchi S."/>
            <person name="Viragh M."/>
            <person name="Kuo A."/>
            <person name="Thoen E."/>
            <person name="Andreopoulos B."/>
            <person name="Lu D."/>
            <person name="Skrede I."/>
            <person name="Drula E."/>
            <person name="Henrissat B."/>
            <person name="Morin E."/>
            <person name="Kohler A."/>
            <person name="Barry K."/>
            <person name="LaButti K."/>
            <person name="Morin E."/>
            <person name="Salamov A."/>
            <person name="Lipzen A."/>
            <person name="Mereny Z."/>
            <person name="Hegedus B."/>
            <person name="Baldrian P."/>
            <person name="Stursova M."/>
            <person name="Weitz H."/>
            <person name="Taylor A."/>
            <person name="Grigoriev I.V."/>
            <person name="Nagy L.G."/>
            <person name="Martin F."/>
            <person name="Kauserud H."/>
        </authorList>
    </citation>
    <scope>NUCLEOTIDE SEQUENCE</scope>
    <source>
        <strain evidence="2">CBHHK067</strain>
    </source>
</reference>
<proteinExistence type="predicted"/>
<organism evidence="2 3">
    <name type="scientific">Mycena rosella</name>
    <name type="common">Pink bonnet</name>
    <name type="synonym">Agaricus rosellus</name>
    <dbReference type="NCBI Taxonomy" id="1033263"/>
    <lineage>
        <taxon>Eukaryota</taxon>
        <taxon>Fungi</taxon>
        <taxon>Dikarya</taxon>
        <taxon>Basidiomycota</taxon>
        <taxon>Agaricomycotina</taxon>
        <taxon>Agaricomycetes</taxon>
        <taxon>Agaricomycetidae</taxon>
        <taxon>Agaricales</taxon>
        <taxon>Marasmiineae</taxon>
        <taxon>Mycenaceae</taxon>
        <taxon>Mycena</taxon>
    </lineage>
</organism>
<evidence type="ECO:0000313" key="2">
    <source>
        <dbReference type="EMBL" id="KAJ7696732.1"/>
    </source>
</evidence>
<comment type="caution">
    <text evidence="2">The sequence shown here is derived from an EMBL/GenBank/DDBJ whole genome shotgun (WGS) entry which is preliminary data.</text>
</comment>
<evidence type="ECO:0000313" key="3">
    <source>
        <dbReference type="Proteomes" id="UP001221757"/>
    </source>
</evidence>
<dbReference type="EMBL" id="JARKIE010000033">
    <property type="protein sequence ID" value="KAJ7696732.1"/>
    <property type="molecule type" value="Genomic_DNA"/>
</dbReference>
<sequence>MLSANWAPVNRKGTPSYCESTALPQSAFVCLLKFKRCCQLLPINSMRSNYGPRAQPQSLACPAEFSRPFLAWSWPESAGVQTARQRSPVHLIVPTYLPRPASNLTVLQEWVQSVDLTSHPPTPTLLSLRDIIWAAYRAKQSPERRCRPHAAVKGQKSKQAKQAKLEPASPDMGSHRRRGSKPGRNWSSRKTALSNSSRIRRNTAGTGYIPPPPTQALAMAMAPHCPSSVNGRPRRMKFITAAPRSVLLRSKLGNMGRCTDRAPFEPPDRITAGGLASALSVLARTETPIFGSDRRYTWTFRE</sequence>